<feature type="compositionally biased region" description="Polar residues" evidence="1">
    <location>
        <begin position="33"/>
        <end position="50"/>
    </location>
</feature>
<dbReference type="PANTHER" id="PTHR46284">
    <property type="entry name" value="PROTEIN KINESIN LIGHT CHAIN-RELATED 3"/>
    <property type="match status" value="1"/>
</dbReference>
<feature type="region of interest" description="Disordered" evidence="1">
    <location>
        <begin position="32"/>
        <end position="51"/>
    </location>
</feature>
<sequence length="372" mass="41413">MDVLNGDEYRRVDNDDTIGDFNSIDHLYHNVGEMQSSDPSPSKASFLSSGEESKIDSELCHLAGDTAKMEITEEVTISENTLDKKIRKPKAVFAWKKRGRSASALAKFQIEIDQNLPQTAGVDNPDPGPFLLRLTRDMVSSGAIHCSLGQYNNAIPYLERSIEIPVMEDGQNQALTISGCMQLGDTYAMLGQIENSILCYTAGLEIQRQVLGETDPQTCRYVAESHVHALQFDEAENLCQIALDINREKGGPAATLEEAEDRRLMGFIRDAKGNNESALEHYVLASMAMAGNYEQKMFDEARSILEKKYGPPHPDCTGQVRTLLDDAIEILDCVVGMWEKKLGAENPDVDDEKQWLVVELLKEAGRVRNPYH</sequence>
<evidence type="ECO:0000313" key="3">
    <source>
        <dbReference type="Proteomes" id="UP001141253"/>
    </source>
</evidence>
<proteinExistence type="predicted"/>
<evidence type="ECO:0000313" key="2">
    <source>
        <dbReference type="EMBL" id="KAJ6301960.1"/>
    </source>
</evidence>
<dbReference type="Proteomes" id="UP001141253">
    <property type="component" value="Chromosome 16"/>
</dbReference>
<protein>
    <recommendedName>
        <fullName evidence="4">Kinesin light chain</fullName>
    </recommendedName>
</protein>
<reference evidence="2" key="1">
    <citation type="submission" date="2022-10" db="EMBL/GenBank/DDBJ databases">
        <authorList>
            <person name="Hyden B.L."/>
            <person name="Feng K."/>
            <person name="Yates T."/>
            <person name="Jawdy S."/>
            <person name="Smart L.B."/>
            <person name="Muchero W."/>
        </authorList>
    </citation>
    <scope>NUCLEOTIDE SEQUENCE</scope>
    <source>
        <tissue evidence="2">Shoot tip</tissue>
    </source>
</reference>
<dbReference type="InterPro" id="IPR019734">
    <property type="entry name" value="TPR_rpt"/>
</dbReference>
<accession>A0ABQ8ZJB1</accession>
<evidence type="ECO:0008006" key="4">
    <source>
        <dbReference type="Google" id="ProtNLM"/>
    </source>
</evidence>
<name>A0ABQ8ZJB1_9ROSI</name>
<dbReference type="PANTHER" id="PTHR46284:SF1">
    <property type="entry name" value="PROTEIN KINESIN LIGHT CHAIN-RELATED 2"/>
    <property type="match status" value="1"/>
</dbReference>
<evidence type="ECO:0000256" key="1">
    <source>
        <dbReference type="SAM" id="MobiDB-lite"/>
    </source>
</evidence>
<reference evidence="2" key="2">
    <citation type="journal article" date="2023" name="Int. J. Mol. Sci.">
        <title>De Novo Assembly and Annotation of 11 Diverse Shrub Willow (Salix) Genomes Reveals Novel Gene Organization in Sex-Linked Regions.</title>
        <authorList>
            <person name="Hyden B."/>
            <person name="Feng K."/>
            <person name="Yates T.B."/>
            <person name="Jawdy S."/>
            <person name="Cereghino C."/>
            <person name="Smart L.B."/>
            <person name="Muchero W."/>
        </authorList>
    </citation>
    <scope>NUCLEOTIDE SEQUENCE</scope>
    <source>
        <tissue evidence="2">Shoot tip</tissue>
    </source>
</reference>
<dbReference type="EMBL" id="JAPFFI010000027">
    <property type="protein sequence ID" value="KAJ6301960.1"/>
    <property type="molecule type" value="Genomic_DNA"/>
</dbReference>
<keyword evidence="3" id="KW-1185">Reference proteome</keyword>
<organism evidence="2 3">
    <name type="scientific">Salix suchowensis</name>
    <dbReference type="NCBI Taxonomy" id="1278906"/>
    <lineage>
        <taxon>Eukaryota</taxon>
        <taxon>Viridiplantae</taxon>
        <taxon>Streptophyta</taxon>
        <taxon>Embryophyta</taxon>
        <taxon>Tracheophyta</taxon>
        <taxon>Spermatophyta</taxon>
        <taxon>Magnoliopsida</taxon>
        <taxon>eudicotyledons</taxon>
        <taxon>Gunneridae</taxon>
        <taxon>Pentapetalae</taxon>
        <taxon>rosids</taxon>
        <taxon>fabids</taxon>
        <taxon>Malpighiales</taxon>
        <taxon>Salicaceae</taxon>
        <taxon>Saliceae</taxon>
        <taxon>Salix</taxon>
    </lineage>
</organism>
<comment type="caution">
    <text evidence="2">The sequence shown here is derived from an EMBL/GenBank/DDBJ whole genome shotgun (WGS) entry which is preliminary data.</text>
</comment>
<dbReference type="SMART" id="SM00028">
    <property type="entry name" value="TPR"/>
    <property type="match status" value="3"/>
</dbReference>
<dbReference type="Pfam" id="PF13181">
    <property type="entry name" value="TPR_8"/>
    <property type="match status" value="2"/>
</dbReference>
<dbReference type="Gene3D" id="1.25.40.10">
    <property type="entry name" value="Tetratricopeptide repeat domain"/>
    <property type="match status" value="2"/>
</dbReference>
<gene>
    <name evidence="2" type="ORF">OIU77_016131</name>
</gene>
<dbReference type="SUPFAM" id="SSF48452">
    <property type="entry name" value="TPR-like"/>
    <property type="match status" value="1"/>
</dbReference>
<dbReference type="InterPro" id="IPR011990">
    <property type="entry name" value="TPR-like_helical_dom_sf"/>
</dbReference>